<dbReference type="InterPro" id="IPR046960">
    <property type="entry name" value="PPR_At4g14850-like_plant"/>
</dbReference>
<feature type="repeat" description="PPR" evidence="3">
    <location>
        <begin position="185"/>
        <end position="215"/>
    </location>
</feature>
<dbReference type="PANTHER" id="PTHR47926:SF537">
    <property type="entry name" value="PENTACOTRIPEPTIDE-REPEAT REGION OF PRORP DOMAIN-CONTAINING PROTEIN"/>
    <property type="match status" value="1"/>
</dbReference>
<sequence length="624" mass="70758">MNSSINISNKVLNTLRLKNPKLLLLESCNNLSQLKIIHGYMIRTHIIFDIFAASRLISLCINNPSFGPFSLNYAHNVFSQIETPNLFMYNALIKGFSGENPIKGFEFYVRMLRANIVPDNLSFPFLVRACAQLEGIDMGIQAHGQIVKHGFENDVYVQNSLVYMYSTCGDIKAANEVFSRMLSPNVVSWTSIIAGFNKIGDVEMARELFDRMPERNLVTWSTMINGYAKNNCFEKAVELFQILKDKGIKANETVMVSVISSYAHLGAIELGEKAHDYVVKNNLSLNVILGTALVDMYARCGSIEKAIKVFDQMPERDVLSWTALIAGLAMHGYAEKAIWFFSKMVNSGLKPRDITFTYLLSACSHGGLVEKGLELFESMKRDYGIEPRLEHYGCVVDLLGRAGKLAEAEKFVLEMPVKPNAPIWGALLGACRIHRNAEIAERVGNILIPLLPEHSGYYVLLSNIYARTNRWENVETMRQMMKEKGVKKPPGYSLIEVDGKVHNFKMGDKSHPEIEMIERKWDEILRKIRLAGYTGNTSDALFDIDEEEKENALHRHSEKLAIAYGIMRTEAPVPIRIVKNLRVCEDCHTATKLISKVFGRELIVRDRNRFHHFREGSCSCMDYW</sequence>
<comment type="similarity">
    <text evidence="1">Belongs to the PPR family. PCMP-H subfamily.</text>
</comment>
<dbReference type="OMA" id="YARANKW"/>
<feature type="repeat" description="PPR" evidence="3">
    <location>
        <begin position="286"/>
        <end position="316"/>
    </location>
</feature>
<dbReference type="PANTHER" id="PTHR47926">
    <property type="entry name" value="PENTATRICOPEPTIDE REPEAT-CONTAINING PROTEIN"/>
    <property type="match status" value="1"/>
</dbReference>
<evidence type="ECO:0000313" key="6">
    <source>
        <dbReference type="Proteomes" id="UP000032304"/>
    </source>
</evidence>
<dbReference type="eggNOG" id="KOG4197">
    <property type="taxonomic scope" value="Eukaryota"/>
</dbReference>
<dbReference type="Pfam" id="PF01535">
    <property type="entry name" value="PPR"/>
    <property type="match status" value="1"/>
</dbReference>
<dbReference type="Pfam" id="PF12854">
    <property type="entry name" value="PPR_1"/>
    <property type="match status" value="1"/>
</dbReference>
<dbReference type="GO" id="GO:0008270">
    <property type="term" value="F:zinc ion binding"/>
    <property type="evidence" value="ECO:0007669"/>
    <property type="project" value="InterPro"/>
</dbReference>
<evidence type="ECO:0000313" key="5">
    <source>
        <dbReference type="EMBL" id="KJB46367.1"/>
    </source>
</evidence>
<feature type="repeat" description="PPR" evidence="3">
    <location>
        <begin position="216"/>
        <end position="250"/>
    </location>
</feature>
<organism evidence="5 6">
    <name type="scientific">Gossypium raimondii</name>
    <name type="common">Peruvian cotton</name>
    <name type="synonym">Gossypium klotzschianum subsp. raimondii</name>
    <dbReference type="NCBI Taxonomy" id="29730"/>
    <lineage>
        <taxon>Eukaryota</taxon>
        <taxon>Viridiplantae</taxon>
        <taxon>Streptophyta</taxon>
        <taxon>Embryophyta</taxon>
        <taxon>Tracheophyta</taxon>
        <taxon>Spermatophyta</taxon>
        <taxon>Magnoliopsida</taxon>
        <taxon>eudicotyledons</taxon>
        <taxon>Gunneridae</taxon>
        <taxon>Pentapetalae</taxon>
        <taxon>rosids</taxon>
        <taxon>malvids</taxon>
        <taxon>Malvales</taxon>
        <taxon>Malvaceae</taxon>
        <taxon>Malvoideae</taxon>
        <taxon>Gossypium</taxon>
    </lineage>
</organism>
<gene>
    <name evidence="5" type="ORF">B456_007G363000</name>
</gene>
<dbReference type="Proteomes" id="UP000032304">
    <property type="component" value="Chromosome 7"/>
</dbReference>
<dbReference type="Gene3D" id="1.25.40.10">
    <property type="entry name" value="Tetratricopeptide repeat domain"/>
    <property type="match status" value="3"/>
</dbReference>
<dbReference type="GO" id="GO:0009451">
    <property type="term" value="P:RNA modification"/>
    <property type="evidence" value="ECO:0007669"/>
    <property type="project" value="InterPro"/>
</dbReference>
<accession>A0A0D2PJY5</accession>
<feature type="domain" description="DYW" evidence="4">
    <location>
        <begin position="532"/>
        <end position="624"/>
    </location>
</feature>
<name>A0A0D2PJY5_GOSRA</name>
<protein>
    <recommendedName>
        <fullName evidence="4">DYW domain-containing protein</fullName>
    </recommendedName>
</protein>
<keyword evidence="2" id="KW-0677">Repeat</keyword>
<dbReference type="Pfam" id="PF20431">
    <property type="entry name" value="E_motif"/>
    <property type="match status" value="1"/>
</dbReference>
<dbReference type="FunFam" id="1.25.40.10:FF:000333">
    <property type="entry name" value="Pentatricopeptide repeat-containing protein"/>
    <property type="match status" value="1"/>
</dbReference>
<reference evidence="5 6" key="1">
    <citation type="journal article" date="2012" name="Nature">
        <title>Repeated polyploidization of Gossypium genomes and the evolution of spinnable cotton fibres.</title>
        <authorList>
            <person name="Paterson A.H."/>
            <person name="Wendel J.F."/>
            <person name="Gundlach H."/>
            <person name="Guo H."/>
            <person name="Jenkins J."/>
            <person name="Jin D."/>
            <person name="Llewellyn D."/>
            <person name="Showmaker K.C."/>
            <person name="Shu S."/>
            <person name="Udall J."/>
            <person name="Yoo M.J."/>
            <person name="Byers R."/>
            <person name="Chen W."/>
            <person name="Doron-Faigenboim A."/>
            <person name="Duke M.V."/>
            <person name="Gong L."/>
            <person name="Grimwood J."/>
            <person name="Grover C."/>
            <person name="Grupp K."/>
            <person name="Hu G."/>
            <person name="Lee T.H."/>
            <person name="Li J."/>
            <person name="Lin L."/>
            <person name="Liu T."/>
            <person name="Marler B.S."/>
            <person name="Page J.T."/>
            <person name="Roberts A.W."/>
            <person name="Romanel E."/>
            <person name="Sanders W.S."/>
            <person name="Szadkowski E."/>
            <person name="Tan X."/>
            <person name="Tang H."/>
            <person name="Xu C."/>
            <person name="Wang J."/>
            <person name="Wang Z."/>
            <person name="Zhang D."/>
            <person name="Zhang L."/>
            <person name="Ashrafi H."/>
            <person name="Bedon F."/>
            <person name="Bowers J.E."/>
            <person name="Brubaker C.L."/>
            <person name="Chee P.W."/>
            <person name="Das S."/>
            <person name="Gingle A.R."/>
            <person name="Haigler C.H."/>
            <person name="Harker D."/>
            <person name="Hoffmann L.V."/>
            <person name="Hovav R."/>
            <person name="Jones D.C."/>
            <person name="Lemke C."/>
            <person name="Mansoor S."/>
            <person name="ur Rahman M."/>
            <person name="Rainville L.N."/>
            <person name="Rambani A."/>
            <person name="Reddy U.K."/>
            <person name="Rong J.K."/>
            <person name="Saranga Y."/>
            <person name="Scheffler B.E."/>
            <person name="Scheffler J.A."/>
            <person name="Stelly D.M."/>
            <person name="Triplett B.A."/>
            <person name="Van Deynze A."/>
            <person name="Vaslin M.F."/>
            <person name="Waghmare V.N."/>
            <person name="Walford S.A."/>
            <person name="Wright R.J."/>
            <person name="Zaki E.A."/>
            <person name="Zhang T."/>
            <person name="Dennis E.S."/>
            <person name="Mayer K.F."/>
            <person name="Peterson D.G."/>
            <person name="Rokhsar D.S."/>
            <person name="Wang X."/>
            <person name="Schmutz J."/>
        </authorList>
    </citation>
    <scope>NUCLEOTIDE SEQUENCE [LARGE SCALE GENOMIC DNA]</scope>
</reference>
<evidence type="ECO:0000259" key="4">
    <source>
        <dbReference type="Pfam" id="PF14432"/>
    </source>
</evidence>
<feature type="repeat" description="PPR" evidence="3">
    <location>
        <begin position="317"/>
        <end position="351"/>
    </location>
</feature>
<dbReference type="EMBL" id="CM001746">
    <property type="protein sequence ID" value="KJB46367.1"/>
    <property type="molecule type" value="Genomic_DNA"/>
</dbReference>
<dbReference type="FunFam" id="1.25.40.10:FF:000690">
    <property type="entry name" value="Pentatricopeptide repeat-containing protein"/>
    <property type="match status" value="1"/>
</dbReference>
<dbReference type="Pfam" id="PF14432">
    <property type="entry name" value="DYW_deaminase"/>
    <property type="match status" value="1"/>
</dbReference>
<dbReference type="KEGG" id="gra:105761679"/>
<dbReference type="OrthoDB" id="185373at2759"/>
<keyword evidence="6" id="KW-1185">Reference proteome</keyword>
<dbReference type="InterPro" id="IPR002885">
    <property type="entry name" value="PPR_rpt"/>
</dbReference>
<evidence type="ECO:0000256" key="1">
    <source>
        <dbReference type="ARBA" id="ARBA00006643"/>
    </source>
</evidence>
<proteinExistence type="inferred from homology"/>
<dbReference type="FunFam" id="1.25.40.10:FF:000470">
    <property type="entry name" value="Pentatricopeptide repeat-containing protein At5g66520"/>
    <property type="match status" value="1"/>
</dbReference>
<dbReference type="NCBIfam" id="TIGR00756">
    <property type="entry name" value="PPR"/>
    <property type="match status" value="4"/>
</dbReference>
<dbReference type="InterPro" id="IPR032867">
    <property type="entry name" value="DYW_dom"/>
</dbReference>
<dbReference type="InterPro" id="IPR011990">
    <property type="entry name" value="TPR-like_helical_dom_sf"/>
</dbReference>
<evidence type="ECO:0000256" key="3">
    <source>
        <dbReference type="PROSITE-ProRule" id="PRU00708"/>
    </source>
</evidence>
<dbReference type="Gramene" id="KJB46367">
    <property type="protein sequence ID" value="KJB46367"/>
    <property type="gene ID" value="B456_007G363000"/>
</dbReference>
<dbReference type="GO" id="GO:0003729">
    <property type="term" value="F:mRNA binding"/>
    <property type="evidence" value="ECO:0007669"/>
    <property type="project" value="UniProtKB-ARBA"/>
</dbReference>
<dbReference type="PROSITE" id="PS51375">
    <property type="entry name" value="PPR"/>
    <property type="match status" value="4"/>
</dbReference>
<dbReference type="Pfam" id="PF13041">
    <property type="entry name" value="PPR_2"/>
    <property type="match status" value="2"/>
</dbReference>
<dbReference type="AlphaFoldDB" id="A0A0D2PJY5"/>
<dbReference type="InterPro" id="IPR046848">
    <property type="entry name" value="E_motif"/>
</dbReference>
<dbReference type="STRING" id="29730.A0A0D2PJY5"/>
<evidence type="ECO:0000256" key="2">
    <source>
        <dbReference type="ARBA" id="ARBA00022737"/>
    </source>
</evidence>